<evidence type="ECO:0000313" key="2">
    <source>
        <dbReference type="EMBL" id="TDH18892.1"/>
    </source>
</evidence>
<accession>A0A4R5P643</accession>
<evidence type="ECO:0000256" key="1">
    <source>
        <dbReference type="SAM" id="MobiDB-lite"/>
    </source>
</evidence>
<comment type="caution">
    <text evidence="2">The sequence shown here is derived from an EMBL/GenBank/DDBJ whole genome shotgun (WGS) entry which is preliminary data.</text>
</comment>
<gene>
    <name evidence="2" type="ORF">EJ571_20055</name>
</gene>
<feature type="region of interest" description="Disordered" evidence="1">
    <location>
        <begin position="209"/>
        <end position="243"/>
    </location>
</feature>
<name>A0A4R5P643_9MYCO</name>
<feature type="compositionally biased region" description="Basic and acidic residues" evidence="1">
    <location>
        <begin position="224"/>
        <end position="239"/>
    </location>
</feature>
<feature type="compositionally biased region" description="Pro residues" evidence="1">
    <location>
        <begin position="1"/>
        <end position="13"/>
    </location>
</feature>
<evidence type="ECO:0000313" key="3">
    <source>
        <dbReference type="Proteomes" id="UP000295627"/>
    </source>
</evidence>
<protein>
    <submittedName>
        <fullName evidence="2">Uncharacterized protein</fullName>
    </submittedName>
</protein>
<dbReference type="RefSeq" id="WP_153226872.1">
    <property type="nucleotide sequence ID" value="NZ_MVHQ01000006.1"/>
</dbReference>
<dbReference type="Proteomes" id="UP000295627">
    <property type="component" value="Unassembled WGS sequence"/>
</dbReference>
<proteinExistence type="predicted"/>
<feature type="region of interest" description="Disordered" evidence="1">
    <location>
        <begin position="1"/>
        <end position="25"/>
    </location>
</feature>
<dbReference type="EMBL" id="RXLR01000019">
    <property type="protein sequence ID" value="TDH18892.1"/>
    <property type="molecule type" value="Genomic_DNA"/>
</dbReference>
<sequence>MPDDFVPPPPDVPVDPDADWRQPFDPPLTPNLEDLGYYDSSWGQLYGYDPGNWYNFDLGGFNIYGFDFLGYDRWGYDHWGYNWSGRNWAGYDRDGWDRDGRNEWGQRRGWPGDPRNQDWYNDHHRYEQYYQWKFQNDDPVYQRTQWNQAHGVNPDQYRDWNMNRDWHNPRNRDWAPSATTVINDVNARVSAPVVNPKTSLAQFISNDKAASSSGATDEGPCEQVHSELHQGTDRPDHHSYQGANLDAGAAIGCAYEPPKWLCTTGFGGSSTC</sequence>
<organism evidence="2 3">
    <name type="scientific">Mycobacteroides franklinii</name>
    <dbReference type="NCBI Taxonomy" id="948102"/>
    <lineage>
        <taxon>Bacteria</taxon>
        <taxon>Bacillati</taxon>
        <taxon>Actinomycetota</taxon>
        <taxon>Actinomycetes</taxon>
        <taxon>Mycobacteriales</taxon>
        <taxon>Mycobacteriaceae</taxon>
        <taxon>Mycobacteroides</taxon>
    </lineage>
</organism>
<dbReference type="AlphaFoldDB" id="A0A4R5P643"/>
<reference evidence="2 3" key="1">
    <citation type="journal article" date="2019" name="Sci. Rep.">
        <title>Extended insight into the Mycobacterium chelonae-abscessus complex through whole genome sequencing of Mycobacterium salmoniphilum outbreak and Mycobacterium salmoniphilum-like strains.</title>
        <authorList>
            <person name="Behra P.R.K."/>
            <person name="Das S."/>
            <person name="Pettersson B.M.F."/>
            <person name="Shirreff L."/>
            <person name="DuCote T."/>
            <person name="Jacobsson K.G."/>
            <person name="Ennis D.G."/>
            <person name="Kirsebom L.A."/>
        </authorList>
    </citation>
    <scope>NUCLEOTIDE SEQUENCE [LARGE SCALE GENOMIC DNA]</scope>
    <source>
        <strain evidence="2 3">DSM 45524</strain>
    </source>
</reference>